<comment type="caution">
    <text evidence="4">The sequence shown here is derived from an EMBL/GenBank/DDBJ whole genome shotgun (WGS) entry which is preliminary data.</text>
</comment>
<dbReference type="PANTHER" id="PTHR22946:SF4">
    <property type="entry name" value="ESTERASE FRSA"/>
    <property type="match status" value="1"/>
</dbReference>
<proteinExistence type="inferred from homology"/>
<dbReference type="EMBL" id="VWXF01000008">
    <property type="protein sequence ID" value="NIF23495.1"/>
    <property type="molecule type" value="Genomic_DNA"/>
</dbReference>
<dbReference type="Proteomes" id="UP001515683">
    <property type="component" value="Unassembled WGS sequence"/>
</dbReference>
<keyword evidence="1 3" id="KW-0719">Serine esterase</keyword>
<dbReference type="EC" id="3.1.1.1" evidence="3"/>
<evidence type="ECO:0000313" key="5">
    <source>
        <dbReference type="Proteomes" id="UP001515683"/>
    </source>
</evidence>
<dbReference type="InterPro" id="IPR043423">
    <property type="entry name" value="FrsA"/>
</dbReference>
<comment type="catalytic activity">
    <reaction evidence="3">
        <text>a carboxylic ester + H2O = an alcohol + a carboxylate + H(+)</text>
        <dbReference type="Rhea" id="RHEA:21164"/>
        <dbReference type="ChEBI" id="CHEBI:15377"/>
        <dbReference type="ChEBI" id="CHEBI:15378"/>
        <dbReference type="ChEBI" id="CHEBI:29067"/>
        <dbReference type="ChEBI" id="CHEBI:30879"/>
        <dbReference type="ChEBI" id="CHEBI:33308"/>
        <dbReference type="EC" id="3.1.1.1"/>
    </reaction>
</comment>
<evidence type="ECO:0000256" key="1">
    <source>
        <dbReference type="ARBA" id="ARBA00022487"/>
    </source>
</evidence>
<comment type="function">
    <text evidence="3">Catalyzes the hydrolysis of esters.</text>
</comment>
<keyword evidence="5" id="KW-1185">Reference proteome</keyword>
<dbReference type="Pfam" id="PF06500">
    <property type="entry name" value="FrsA-like"/>
    <property type="match status" value="1"/>
</dbReference>
<evidence type="ECO:0000313" key="4">
    <source>
        <dbReference type="EMBL" id="NIF23495.1"/>
    </source>
</evidence>
<dbReference type="Gene3D" id="3.40.50.1820">
    <property type="entry name" value="alpha/beta hydrolase"/>
    <property type="match status" value="1"/>
</dbReference>
<gene>
    <name evidence="3 4" type="primary">frsA</name>
    <name evidence="4" type="ORF">F3J40_18095</name>
</gene>
<dbReference type="InterPro" id="IPR010520">
    <property type="entry name" value="FrsA-like"/>
</dbReference>
<keyword evidence="2 3" id="KW-0378">Hydrolase</keyword>
<reference evidence="4 5" key="1">
    <citation type="journal article" date="2019" name="bioRxiv">
        <title>Bacteria contribute to plant secondary compound degradation in a generalist herbivore system.</title>
        <authorList>
            <person name="Francoeur C.B."/>
            <person name="Khadempour L."/>
            <person name="Moreira-Soto R.D."/>
            <person name="Gotting K."/>
            <person name="Book A.J."/>
            <person name="Pinto-Tomas A.A."/>
            <person name="Keefover-Ring K."/>
            <person name="Currie C.R."/>
        </authorList>
    </citation>
    <scope>NUCLEOTIDE SEQUENCE [LARGE SCALE GENOMIC DNA]</scope>
    <source>
        <strain evidence="4">Acro-835</strain>
    </source>
</reference>
<dbReference type="InterPro" id="IPR050261">
    <property type="entry name" value="FrsA_esterase"/>
</dbReference>
<dbReference type="SUPFAM" id="SSF53474">
    <property type="entry name" value="alpha/beta-Hydrolases"/>
    <property type="match status" value="1"/>
</dbReference>
<evidence type="ECO:0000256" key="2">
    <source>
        <dbReference type="ARBA" id="ARBA00022801"/>
    </source>
</evidence>
<dbReference type="InterPro" id="IPR029058">
    <property type="entry name" value="AB_hydrolase_fold"/>
</dbReference>
<dbReference type="NCBIfam" id="NF003460">
    <property type="entry name" value="PRK05077.1"/>
    <property type="match status" value="1"/>
</dbReference>
<organism evidence="4 5">
    <name type="scientific">Candidatus Pantoea multigeneris</name>
    <dbReference type="NCBI Taxonomy" id="2608357"/>
    <lineage>
        <taxon>Bacteria</taxon>
        <taxon>Pseudomonadati</taxon>
        <taxon>Pseudomonadota</taxon>
        <taxon>Gammaproteobacteria</taxon>
        <taxon>Enterobacterales</taxon>
        <taxon>Erwiniaceae</taxon>
        <taxon>Pantoea</taxon>
    </lineage>
</organism>
<dbReference type="PANTHER" id="PTHR22946">
    <property type="entry name" value="DIENELACTONE HYDROLASE DOMAIN-CONTAINING PROTEIN-RELATED"/>
    <property type="match status" value="1"/>
</dbReference>
<sequence>MSGKNLSEELFKPRFKHPETSTLVRRPRHANPAVFSTLEGQSQRGWYRMLNKLLWSWRGVSPLEISEVLARIATSREEHTRADWLDTVIGYRNGNWNYEWSKQAAGWQQKALTTEDDALAGEQWLQASHGYSLAAYPYIKGDELADQAQVMANRAYEEATRRLPGELKALTFPIEGGSAITGFLHMPAGATAPYPTVLLCAGLDSLQSDHYRLFHDFLAPRGMAMLTLDMPSVGFSLKWKLTQDTSFLHQQVLRQLADVAWIDHTRVAAFGYRFGANVAVRLGYLEVPRLRAVACIGALVHELLSNPVLQQQLPDMYLDVLASRMGMPSITDEALHTELNRYSLKTQGLLGRRTPTPMLAAHWQNDLFSPPEEAQLIARSSSDGKVLEIPASPLMASFDRGLNQICDWLAQRLKR</sequence>
<evidence type="ECO:0000256" key="3">
    <source>
        <dbReference type="HAMAP-Rule" id="MF_01063"/>
    </source>
</evidence>
<accession>A0ABX0RDQ4</accession>
<comment type="similarity">
    <text evidence="3">Belongs to the FrsA family.</text>
</comment>
<protein>
    <recommendedName>
        <fullName evidence="3">Esterase FrsA</fullName>
        <ecNumber evidence="3">3.1.1.1</ecNumber>
    </recommendedName>
</protein>
<name>A0ABX0RDQ4_9GAMM</name>
<dbReference type="HAMAP" id="MF_01063">
    <property type="entry name" value="FrsA"/>
    <property type="match status" value="1"/>
</dbReference>
<dbReference type="RefSeq" id="WP_167016794.1">
    <property type="nucleotide sequence ID" value="NZ_VWXF01000008.1"/>
</dbReference>